<protein>
    <submittedName>
        <fullName evidence="1">Uncharacterized protein</fullName>
    </submittedName>
</protein>
<evidence type="ECO:0000313" key="1">
    <source>
        <dbReference type="EMBL" id="KAK7575588.1"/>
    </source>
</evidence>
<dbReference type="AlphaFoldDB" id="A0AAN9TA48"/>
<dbReference type="Proteomes" id="UP001367676">
    <property type="component" value="Unassembled WGS sequence"/>
</dbReference>
<accession>A0AAN9TA48</accession>
<reference evidence="1 2" key="1">
    <citation type="submission" date="2024-03" db="EMBL/GenBank/DDBJ databases">
        <title>Adaptation during the transition from Ophiocordyceps entomopathogen to insect associate is accompanied by gene loss and intensified selection.</title>
        <authorList>
            <person name="Ward C.M."/>
            <person name="Onetto C.A."/>
            <person name="Borneman A.R."/>
        </authorList>
    </citation>
    <scope>NUCLEOTIDE SEQUENCE [LARGE SCALE GENOMIC DNA]</scope>
    <source>
        <strain evidence="1">AWRI1</strain>
        <tissue evidence="1">Single Adult Female</tissue>
    </source>
</reference>
<sequence length="107" mass="12020">MEGERNTVNYDEDEQGRSSIRIYCSASKSTAGSVLERLWPDEWLEGWSNAAQPVRAINHEEGLVCTYAYSAPCMVHANAILNIREGIGFLAHRHACWSWLVWPPAGD</sequence>
<organism evidence="1 2">
    <name type="scientific">Parthenolecanium corni</name>
    <dbReference type="NCBI Taxonomy" id="536013"/>
    <lineage>
        <taxon>Eukaryota</taxon>
        <taxon>Metazoa</taxon>
        <taxon>Ecdysozoa</taxon>
        <taxon>Arthropoda</taxon>
        <taxon>Hexapoda</taxon>
        <taxon>Insecta</taxon>
        <taxon>Pterygota</taxon>
        <taxon>Neoptera</taxon>
        <taxon>Paraneoptera</taxon>
        <taxon>Hemiptera</taxon>
        <taxon>Sternorrhyncha</taxon>
        <taxon>Coccoidea</taxon>
        <taxon>Coccidae</taxon>
        <taxon>Parthenolecanium</taxon>
    </lineage>
</organism>
<evidence type="ECO:0000313" key="2">
    <source>
        <dbReference type="Proteomes" id="UP001367676"/>
    </source>
</evidence>
<comment type="caution">
    <text evidence="1">The sequence shown here is derived from an EMBL/GenBank/DDBJ whole genome shotgun (WGS) entry which is preliminary data.</text>
</comment>
<gene>
    <name evidence="1" type="ORF">V9T40_011874</name>
</gene>
<name>A0AAN9TA48_9HEMI</name>
<proteinExistence type="predicted"/>
<keyword evidence="2" id="KW-1185">Reference proteome</keyword>
<dbReference type="EMBL" id="JBBCAQ010000036">
    <property type="protein sequence ID" value="KAK7575588.1"/>
    <property type="molecule type" value="Genomic_DNA"/>
</dbReference>